<dbReference type="RefSeq" id="WP_000658747.1">
    <property type="nucleotide sequence ID" value="NZ_AP024114.1"/>
</dbReference>
<evidence type="ECO:0000313" key="1">
    <source>
        <dbReference type="EMBL" id="HAH1418237.1"/>
    </source>
</evidence>
<name>A0A3I0R1K7_ECOLX</name>
<dbReference type="Proteomes" id="UP000844228">
    <property type="component" value="Unassembled WGS sequence"/>
</dbReference>
<proteinExistence type="predicted"/>
<reference evidence="1" key="1">
    <citation type="journal article" date="2018" name="Genome Biol.">
        <title>SKESA: strategic k-mer extension for scrupulous assemblies.</title>
        <authorList>
            <person name="Souvorov A."/>
            <person name="Agarwala R."/>
            <person name="Lipman D.J."/>
        </authorList>
    </citation>
    <scope>NUCLEOTIDE SEQUENCE [LARGE SCALE GENOMIC DNA]</scope>
    <source>
        <strain evidence="1">W1_5_ERB1</strain>
    </source>
</reference>
<dbReference type="AlphaFoldDB" id="A0A3I0R1K7"/>
<sequence length="306" mass="35838">MKEIIYNIFCFSPDGVHITHAGIVPHEHDGDDAQKLDFLKRNLEIDLASCRLFYGIHPSVLENDKLTLERYNANLRIGNPFAPFELALEAQNAPENPLAIVTPVVKGKLQYDIQLSMSEQLRNKHTPNYHIEGVKDLPDYLDKYMKDDGFHIKELLNDDHMEPIKLLFNKKHYLSSFKLLMSFIDTIAYIEFGNKRRVFQNWLDTYSDIQKLGVTSDELYELRNSLLHMTNLNSHKVTQGKERRLSIAVCKRGHPTQYYDNVVYINYTDFLFLFDEAVDKWVDSYNGSNKQLTFIERYDEVVRDNY</sequence>
<comment type="caution">
    <text evidence="1">The sequence shown here is derived from an EMBL/GenBank/DDBJ whole genome shotgun (WGS) entry which is preliminary data.</text>
</comment>
<reference evidence="1" key="2">
    <citation type="submission" date="2018-08" db="EMBL/GenBank/DDBJ databases">
        <authorList>
            <consortium name="NCBI Pathogen Detection Project"/>
        </authorList>
    </citation>
    <scope>NUCLEOTIDE SEQUENCE</scope>
    <source>
        <strain evidence="1">W1_5_ERB1</strain>
    </source>
</reference>
<accession>A0A3I0R1K7</accession>
<gene>
    <name evidence="1" type="ORF">HHH44_001605</name>
</gene>
<dbReference type="EMBL" id="DABALL010000007">
    <property type="protein sequence ID" value="HAH1418237.1"/>
    <property type="molecule type" value="Genomic_DNA"/>
</dbReference>
<protein>
    <submittedName>
        <fullName evidence="1">Uncharacterized protein</fullName>
    </submittedName>
</protein>
<organism evidence="1">
    <name type="scientific">Escherichia coli</name>
    <dbReference type="NCBI Taxonomy" id="562"/>
    <lineage>
        <taxon>Bacteria</taxon>
        <taxon>Pseudomonadati</taxon>
        <taxon>Pseudomonadota</taxon>
        <taxon>Gammaproteobacteria</taxon>
        <taxon>Enterobacterales</taxon>
        <taxon>Enterobacteriaceae</taxon>
        <taxon>Escherichia</taxon>
    </lineage>
</organism>